<dbReference type="EMBL" id="UHDZ01000001">
    <property type="protein sequence ID" value="SUM67692.1"/>
    <property type="molecule type" value="Genomic_DNA"/>
</dbReference>
<protein>
    <submittedName>
        <fullName evidence="1">Intercellular adhesion protein B</fullName>
        <ecNumber evidence="1">3.5.1.-</ecNumber>
    </submittedName>
</protein>
<dbReference type="AlphaFoldDB" id="A0A380GZ18"/>
<keyword evidence="1" id="KW-0378">Hydrolase</keyword>
<reference evidence="1 2" key="1">
    <citation type="submission" date="2018-06" db="EMBL/GenBank/DDBJ databases">
        <authorList>
            <consortium name="Pathogen Informatics"/>
            <person name="Doyle S."/>
        </authorList>
    </citation>
    <scope>NUCLEOTIDE SEQUENCE [LARGE SCALE GENOMIC DNA]</scope>
    <source>
        <strain evidence="1 2">NCTC11807</strain>
    </source>
</reference>
<dbReference type="EC" id="3.5.1.-" evidence="1"/>
<sequence>MKPFKFIFISLIMLLIMTNAKPIYHHYAQADENHKKLKFKKNSALALNYHRVRKKDALNDLLQYFQVAKKLKIIV</sequence>
<gene>
    <name evidence="1" type="primary">icaB_3</name>
    <name evidence="1" type="ORF">NCTC11807_00272</name>
</gene>
<organism evidence="1 2">
    <name type="scientific">Staphylococcus saccharolyticus</name>
    <dbReference type="NCBI Taxonomy" id="33028"/>
    <lineage>
        <taxon>Bacteria</taxon>
        <taxon>Bacillati</taxon>
        <taxon>Bacillota</taxon>
        <taxon>Bacilli</taxon>
        <taxon>Bacillales</taxon>
        <taxon>Staphylococcaceae</taxon>
        <taxon>Staphylococcus</taxon>
    </lineage>
</organism>
<proteinExistence type="predicted"/>
<accession>A0A380GZ18</accession>
<name>A0A380GZ18_9STAP</name>
<dbReference type="GO" id="GO:0016787">
    <property type="term" value="F:hydrolase activity"/>
    <property type="evidence" value="ECO:0007669"/>
    <property type="project" value="UniProtKB-KW"/>
</dbReference>
<dbReference type="Proteomes" id="UP000255425">
    <property type="component" value="Unassembled WGS sequence"/>
</dbReference>
<evidence type="ECO:0000313" key="2">
    <source>
        <dbReference type="Proteomes" id="UP000255425"/>
    </source>
</evidence>
<keyword evidence="2" id="KW-1185">Reference proteome</keyword>
<evidence type="ECO:0000313" key="1">
    <source>
        <dbReference type="EMBL" id="SUM67692.1"/>
    </source>
</evidence>